<reference evidence="2 3" key="1">
    <citation type="journal article" date="2023" name="G3 (Bethesda)">
        <title>A chromosome-level genome assembly of Zasmidium syzygii isolated from banana leaves.</title>
        <authorList>
            <person name="van Westerhoven A.C."/>
            <person name="Mehrabi R."/>
            <person name="Talebi R."/>
            <person name="Steentjes M.B.F."/>
            <person name="Corcolon B."/>
            <person name="Chong P.A."/>
            <person name="Kema G.H.J."/>
            <person name="Seidl M.F."/>
        </authorList>
    </citation>
    <scope>NUCLEOTIDE SEQUENCE [LARGE SCALE GENOMIC DNA]</scope>
    <source>
        <strain evidence="2 3">P124</strain>
    </source>
</reference>
<feature type="region of interest" description="Disordered" evidence="1">
    <location>
        <begin position="1"/>
        <end position="25"/>
    </location>
</feature>
<name>A0ABR0EH26_ZASCE</name>
<protein>
    <submittedName>
        <fullName evidence="2">Uncharacterized protein</fullName>
    </submittedName>
</protein>
<evidence type="ECO:0000256" key="1">
    <source>
        <dbReference type="SAM" id="MobiDB-lite"/>
    </source>
</evidence>
<dbReference type="Proteomes" id="UP001305779">
    <property type="component" value="Unassembled WGS sequence"/>
</dbReference>
<organism evidence="2 3">
    <name type="scientific">Zasmidium cellare</name>
    <name type="common">Wine cellar mold</name>
    <name type="synonym">Racodium cellare</name>
    <dbReference type="NCBI Taxonomy" id="395010"/>
    <lineage>
        <taxon>Eukaryota</taxon>
        <taxon>Fungi</taxon>
        <taxon>Dikarya</taxon>
        <taxon>Ascomycota</taxon>
        <taxon>Pezizomycotina</taxon>
        <taxon>Dothideomycetes</taxon>
        <taxon>Dothideomycetidae</taxon>
        <taxon>Mycosphaerellales</taxon>
        <taxon>Mycosphaerellaceae</taxon>
        <taxon>Zasmidium</taxon>
    </lineage>
</organism>
<gene>
    <name evidence="2" type="ORF">PRZ48_008858</name>
</gene>
<accession>A0ABR0EH26</accession>
<proteinExistence type="predicted"/>
<keyword evidence="3" id="KW-1185">Reference proteome</keyword>
<comment type="caution">
    <text evidence="2">The sequence shown here is derived from an EMBL/GenBank/DDBJ whole genome shotgun (WGS) entry which is preliminary data.</text>
</comment>
<evidence type="ECO:0000313" key="3">
    <source>
        <dbReference type="Proteomes" id="UP001305779"/>
    </source>
</evidence>
<sequence>MKPVEDEATTTISTRTAPRESRRPAAFPAERLNLILAKQPTAPFQQMADYPLIVHSTHVSAGNGKQPGRDSMGDPLKFSHLFSTNTRQDGAVKPRHFVEIDNFFTFTLRLTE</sequence>
<evidence type="ECO:0000313" key="2">
    <source>
        <dbReference type="EMBL" id="KAK4500669.1"/>
    </source>
</evidence>
<feature type="region of interest" description="Disordered" evidence="1">
    <location>
        <begin position="59"/>
        <end position="79"/>
    </location>
</feature>
<dbReference type="EMBL" id="JAXOVC010000006">
    <property type="protein sequence ID" value="KAK4500669.1"/>
    <property type="molecule type" value="Genomic_DNA"/>
</dbReference>